<sequence>GCIQIGRKIAELDADEDVTLVDVVTVVEIDVDIQGRMEEDVTDVKEINAAESEPTIFDDEKVTMTMAQTLIKMKTKKARILEVQLAKRLQDEEIEQDVVKEK</sequence>
<comment type="caution">
    <text evidence="1">The sequence shown here is derived from an EMBL/GenBank/DDBJ whole genome shotgun (WGS) entry which is preliminary data.</text>
</comment>
<protein>
    <submittedName>
        <fullName evidence="1">Uncharacterized protein</fullName>
    </submittedName>
</protein>
<evidence type="ECO:0000313" key="1">
    <source>
        <dbReference type="EMBL" id="GFB15957.1"/>
    </source>
</evidence>
<name>A0A699KX46_TANCI</name>
<accession>A0A699KX46</accession>
<dbReference type="EMBL" id="BKCJ010564891">
    <property type="protein sequence ID" value="GFB15957.1"/>
    <property type="molecule type" value="Genomic_DNA"/>
</dbReference>
<proteinExistence type="predicted"/>
<dbReference type="AlphaFoldDB" id="A0A699KX46"/>
<gene>
    <name evidence="1" type="ORF">Tci_687928</name>
</gene>
<organism evidence="1">
    <name type="scientific">Tanacetum cinerariifolium</name>
    <name type="common">Dalmatian daisy</name>
    <name type="synonym">Chrysanthemum cinerariifolium</name>
    <dbReference type="NCBI Taxonomy" id="118510"/>
    <lineage>
        <taxon>Eukaryota</taxon>
        <taxon>Viridiplantae</taxon>
        <taxon>Streptophyta</taxon>
        <taxon>Embryophyta</taxon>
        <taxon>Tracheophyta</taxon>
        <taxon>Spermatophyta</taxon>
        <taxon>Magnoliopsida</taxon>
        <taxon>eudicotyledons</taxon>
        <taxon>Gunneridae</taxon>
        <taxon>Pentapetalae</taxon>
        <taxon>asterids</taxon>
        <taxon>campanulids</taxon>
        <taxon>Asterales</taxon>
        <taxon>Asteraceae</taxon>
        <taxon>Asteroideae</taxon>
        <taxon>Anthemideae</taxon>
        <taxon>Anthemidinae</taxon>
        <taxon>Tanacetum</taxon>
    </lineage>
</organism>
<reference evidence="1" key="1">
    <citation type="journal article" date="2019" name="Sci. Rep.">
        <title>Draft genome of Tanacetum cinerariifolium, the natural source of mosquito coil.</title>
        <authorList>
            <person name="Yamashiro T."/>
            <person name="Shiraishi A."/>
            <person name="Satake H."/>
            <person name="Nakayama K."/>
        </authorList>
    </citation>
    <scope>NUCLEOTIDE SEQUENCE</scope>
</reference>
<feature type="non-terminal residue" evidence="1">
    <location>
        <position position="1"/>
    </location>
</feature>